<reference evidence="1" key="1">
    <citation type="submission" date="2024-10" db="EMBL/GenBank/DDBJ databases">
        <title>Genetic diversity among independent isolates of the Dolichocephalovirinae subfamily.</title>
        <authorList>
            <person name="Ely B."/>
            <person name="Thomas Q."/>
            <person name="Mohammadi T."/>
        </authorList>
    </citation>
    <scope>NUCLEOTIDE SEQUENCE</scope>
</reference>
<protein>
    <submittedName>
        <fullName evidence="1">Uncharacterized protein</fullName>
    </submittedName>
</protein>
<evidence type="ECO:0000313" key="1">
    <source>
        <dbReference type="EMBL" id="XHV10717.1"/>
    </source>
</evidence>
<proteinExistence type="predicted"/>
<gene>
    <name evidence="1" type="ORF">BL57_245c</name>
</gene>
<name>A0AB74UMS4_9VIRU</name>
<sequence>MDADTAQAQDAEIVTALMSGLITAPYLKSNEHAIFDRDLPAIVRGFLAINAGNATETLAIEEAGFMPTLYGRYKGKACRVVMVSSLGDVGISFVDQRYGYSERVSIYDLDKDAFSLTRPTDLPDAPPQPVYTDHGSIDWIHPPLRRRKKKLIKSRP</sequence>
<organism evidence="1">
    <name type="scientific">Caulobacter phage BL57</name>
    <dbReference type="NCBI Taxonomy" id="3348355"/>
    <lineage>
        <taxon>Viruses</taxon>
    </lineage>
</organism>
<dbReference type="EMBL" id="PQ287320">
    <property type="protein sequence ID" value="XHV10717.1"/>
    <property type="molecule type" value="Genomic_DNA"/>
</dbReference>
<accession>A0AB74UMS4</accession>